<name>A0A845MNR9_9PROT</name>
<comment type="caution">
    <text evidence="2">The sequence shown here is derived from an EMBL/GenBank/DDBJ whole genome shotgun (WGS) entry which is preliminary data.</text>
</comment>
<accession>A0A845MNR9</accession>
<dbReference type="Proteomes" id="UP000445696">
    <property type="component" value="Unassembled WGS sequence"/>
</dbReference>
<dbReference type="Pfam" id="PF04230">
    <property type="entry name" value="PS_pyruv_trans"/>
    <property type="match status" value="1"/>
</dbReference>
<keyword evidence="3" id="KW-1185">Reference proteome</keyword>
<dbReference type="RefSeq" id="WP_161340448.1">
    <property type="nucleotide sequence ID" value="NZ_JBHSDG010000003.1"/>
</dbReference>
<evidence type="ECO:0000313" key="2">
    <source>
        <dbReference type="EMBL" id="MZR23984.1"/>
    </source>
</evidence>
<organism evidence="2 3">
    <name type="scientific">Sneathiella chungangensis</name>
    <dbReference type="NCBI Taxonomy" id="1418234"/>
    <lineage>
        <taxon>Bacteria</taxon>
        <taxon>Pseudomonadati</taxon>
        <taxon>Pseudomonadota</taxon>
        <taxon>Alphaproteobacteria</taxon>
        <taxon>Sneathiellales</taxon>
        <taxon>Sneathiellaceae</taxon>
        <taxon>Sneathiella</taxon>
    </lineage>
</organism>
<sequence>MSEKESVIKIGLFGAAPDTYNMGVSALFASTVEGITRLLPNARFSVFDNELGKRTKTHHFSQGNTIDIDHIGIRAGHRYYLQENIIAISVASHLGALGGLLNSVIHDIDQFDVVLDVSGGDSFSDIYGVKRFMSVVRPKLITLKRHVPLILLPQTYGPYYDPKFNDIAVKAVKGADMAWARDPNSFKILQNMLGEEFDADRHRSGVDIAFALGARNAEELIDPALLQTISETDTNSPLVGLNVSGLIYNDPDAAYSRYHFKADYGQIILGFCNWLLEETGARLVLIPHVMSGRQYTESDYAACEKVAKTLEDKYQGRVFVSPDTLDQNQVKWLISKMDWFCGTRMHSTIAALSQGIPAAAIAYSDKTRGVFDTCGQGGEVFDPREQDTQEVIDGMKGSFLRWKEIRQSLEKALPEIKERTNSQLSIIANTIKNLSSARSPENRESN</sequence>
<dbReference type="OrthoDB" id="1814359at2"/>
<dbReference type="InterPro" id="IPR007345">
    <property type="entry name" value="Polysacch_pyruvyl_Trfase"/>
</dbReference>
<evidence type="ECO:0000313" key="3">
    <source>
        <dbReference type="Proteomes" id="UP000445696"/>
    </source>
</evidence>
<dbReference type="EMBL" id="WTVA01000015">
    <property type="protein sequence ID" value="MZR23984.1"/>
    <property type="molecule type" value="Genomic_DNA"/>
</dbReference>
<evidence type="ECO:0000259" key="1">
    <source>
        <dbReference type="Pfam" id="PF04230"/>
    </source>
</evidence>
<gene>
    <name evidence="2" type="ORF">GQF03_16740</name>
</gene>
<reference evidence="2 3" key="1">
    <citation type="journal article" date="2014" name="Int. J. Syst. Evol. Microbiol.">
        <title>Sneathiella chungangensis sp. nov., isolated from a marine sand, and emended description of the genus Sneathiella.</title>
        <authorList>
            <person name="Siamphan C."/>
            <person name="Kim H."/>
            <person name="Lee J.S."/>
            <person name="Kim W."/>
        </authorList>
    </citation>
    <scope>NUCLEOTIDE SEQUENCE [LARGE SCALE GENOMIC DNA]</scope>
    <source>
        <strain evidence="2 3">KCTC 32476</strain>
    </source>
</reference>
<protein>
    <recommendedName>
        <fullName evidence="1">Polysaccharide pyruvyl transferase domain-containing protein</fullName>
    </recommendedName>
</protein>
<dbReference type="PANTHER" id="PTHR36836:SF1">
    <property type="entry name" value="COLANIC ACID BIOSYNTHESIS PROTEIN WCAK"/>
    <property type="match status" value="1"/>
</dbReference>
<dbReference type="PANTHER" id="PTHR36836">
    <property type="entry name" value="COLANIC ACID BIOSYNTHESIS PROTEIN WCAK"/>
    <property type="match status" value="1"/>
</dbReference>
<feature type="domain" description="Polysaccharide pyruvyl transferase" evidence="1">
    <location>
        <begin position="21"/>
        <end position="364"/>
    </location>
</feature>
<dbReference type="AlphaFoldDB" id="A0A845MNR9"/>
<proteinExistence type="predicted"/>